<feature type="region of interest" description="Disordered" evidence="1">
    <location>
        <begin position="51"/>
        <end position="137"/>
    </location>
</feature>
<dbReference type="EMBL" id="JBHFFA010000008">
    <property type="protein sequence ID" value="KAL2609467.1"/>
    <property type="molecule type" value="Genomic_DNA"/>
</dbReference>
<proteinExistence type="predicted"/>
<evidence type="ECO:0000313" key="2">
    <source>
        <dbReference type="EMBL" id="KAL2609467.1"/>
    </source>
</evidence>
<gene>
    <name evidence="2" type="ORF">R1flu_028040</name>
</gene>
<sequence length="191" mass="21441">MPIESMTQLMEKRKGKREKIFSASTHLRIAAASSSPKRDLQAMEVQVQEEFSDEVSSGRSSFTCRDYLRTPSGEQTYGTPKMAHADPEDDCHADSGLKKEDKCEYLNRSPEVHHEDNEGENGPESNDFASSESNLALPRTKVPEEYGILSLWNVPCNDGPDQSRNYHTLSEYLLVSTGSNAFDKLFKSSNR</sequence>
<organism evidence="2 3">
    <name type="scientific">Riccia fluitans</name>
    <dbReference type="NCBI Taxonomy" id="41844"/>
    <lineage>
        <taxon>Eukaryota</taxon>
        <taxon>Viridiplantae</taxon>
        <taxon>Streptophyta</taxon>
        <taxon>Embryophyta</taxon>
        <taxon>Marchantiophyta</taxon>
        <taxon>Marchantiopsida</taxon>
        <taxon>Marchantiidae</taxon>
        <taxon>Marchantiales</taxon>
        <taxon>Ricciaceae</taxon>
        <taxon>Riccia</taxon>
    </lineage>
</organism>
<dbReference type="AlphaFoldDB" id="A0ABD1XKK0"/>
<evidence type="ECO:0000256" key="1">
    <source>
        <dbReference type="SAM" id="MobiDB-lite"/>
    </source>
</evidence>
<name>A0ABD1XKK0_9MARC</name>
<reference evidence="2 3" key="1">
    <citation type="submission" date="2024-09" db="EMBL/GenBank/DDBJ databases">
        <title>Chromosome-scale assembly of Riccia fluitans.</title>
        <authorList>
            <person name="Paukszto L."/>
            <person name="Sawicki J."/>
            <person name="Karawczyk K."/>
            <person name="Piernik-Szablinska J."/>
            <person name="Szczecinska M."/>
            <person name="Mazdziarz M."/>
        </authorList>
    </citation>
    <scope>NUCLEOTIDE SEQUENCE [LARGE SCALE GENOMIC DNA]</scope>
    <source>
        <strain evidence="2">Rf_01</strain>
        <tissue evidence="2">Aerial parts of the thallus</tissue>
    </source>
</reference>
<comment type="caution">
    <text evidence="2">The sequence shown here is derived from an EMBL/GenBank/DDBJ whole genome shotgun (WGS) entry which is preliminary data.</text>
</comment>
<evidence type="ECO:0000313" key="3">
    <source>
        <dbReference type="Proteomes" id="UP001605036"/>
    </source>
</evidence>
<protein>
    <submittedName>
        <fullName evidence="2">Uncharacterized protein</fullName>
    </submittedName>
</protein>
<feature type="compositionally biased region" description="Basic and acidic residues" evidence="1">
    <location>
        <begin position="83"/>
        <end position="116"/>
    </location>
</feature>
<dbReference type="Proteomes" id="UP001605036">
    <property type="component" value="Unassembled WGS sequence"/>
</dbReference>
<feature type="compositionally biased region" description="Polar residues" evidence="1">
    <location>
        <begin position="54"/>
        <end position="63"/>
    </location>
</feature>
<keyword evidence="3" id="KW-1185">Reference proteome</keyword>
<feature type="compositionally biased region" description="Polar residues" evidence="1">
    <location>
        <begin position="123"/>
        <end position="134"/>
    </location>
</feature>
<accession>A0ABD1XKK0</accession>